<evidence type="ECO:0000313" key="2">
    <source>
        <dbReference type="Proteomes" id="UP001303946"/>
    </source>
</evidence>
<name>A0ABZ0CUE4_9BURK</name>
<reference evidence="1 2" key="1">
    <citation type="submission" date="2023-10" db="EMBL/GenBank/DDBJ databases">
        <title>Bacteria for the degradation of biodegradable plastic PBAT(Polybutylene adipate terephthalate).</title>
        <authorList>
            <person name="Weon H.-Y."/>
            <person name="Yeon J."/>
        </authorList>
    </citation>
    <scope>NUCLEOTIDE SEQUENCE [LARGE SCALE GENOMIC DNA]</scope>
    <source>
        <strain evidence="1 2">SBD 7-3</strain>
    </source>
</reference>
<proteinExistence type="predicted"/>
<gene>
    <name evidence="1" type="ORF">RXV79_16655</name>
</gene>
<protein>
    <submittedName>
        <fullName evidence="1">Uncharacterized protein</fullName>
    </submittedName>
</protein>
<dbReference type="RefSeq" id="WP_316699050.1">
    <property type="nucleotide sequence ID" value="NZ_CP136336.1"/>
</dbReference>
<sequence length="78" mass="8735">MTNAKKAKALRRLAREELAGEKHIDRELVVKSETVRRNESGKVVAVMVTSVNDPFSTRGLYRGLKKSLAESVKAKPQR</sequence>
<dbReference type="Proteomes" id="UP001303946">
    <property type="component" value="Chromosome"/>
</dbReference>
<keyword evidence="2" id="KW-1185">Reference proteome</keyword>
<organism evidence="1 2">
    <name type="scientific">Piscinibacter gummiphilus</name>
    <dbReference type="NCBI Taxonomy" id="946333"/>
    <lineage>
        <taxon>Bacteria</taxon>
        <taxon>Pseudomonadati</taxon>
        <taxon>Pseudomonadota</taxon>
        <taxon>Betaproteobacteria</taxon>
        <taxon>Burkholderiales</taxon>
        <taxon>Sphaerotilaceae</taxon>
        <taxon>Piscinibacter</taxon>
    </lineage>
</organism>
<dbReference type="EMBL" id="CP136336">
    <property type="protein sequence ID" value="WOB06552.1"/>
    <property type="molecule type" value="Genomic_DNA"/>
</dbReference>
<accession>A0ABZ0CUE4</accession>
<evidence type="ECO:0000313" key="1">
    <source>
        <dbReference type="EMBL" id="WOB06552.1"/>
    </source>
</evidence>